<dbReference type="InterPro" id="IPR053141">
    <property type="entry name" value="Mycobact_SerProt_Inhib_Rv3364c"/>
</dbReference>
<name>D5SJ35_STRCL</name>
<evidence type="ECO:0000313" key="3">
    <source>
        <dbReference type="Proteomes" id="UP000002357"/>
    </source>
</evidence>
<reference evidence="2 3" key="1">
    <citation type="journal article" date="2010" name="Genome Biol. Evol.">
        <title>The sequence of a 1.8-mb bacterial linear plasmid reveals a rich evolutionary reservoir of secondary metabolic pathways.</title>
        <authorList>
            <person name="Medema M.H."/>
            <person name="Trefzer A."/>
            <person name="Kovalchuk A."/>
            <person name="van den Berg M."/>
            <person name="Mueller U."/>
            <person name="Heijne W."/>
            <person name="Wu L."/>
            <person name="Alam M.T."/>
            <person name="Ronning C.M."/>
            <person name="Nierman W.C."/>
            <person name="Bovenberg R.A.L."/>
            <person name="Breitling R."/>
            <person name="Takano E."/>
        </authorList>
    </citation>
    <scope>NUCLEOTIDE SEQUENCE [LARGE SCALE GENOMIC DNA]</scope>
    <source>
        <strain evidence="3">ATCC 27064 / DSM 738 / JCM 4710 / NBRC 13307 / NCIMB 12785 / NRRL 3585 / VKM Ac-602</strain>
        <plasmid evidence="2">pSCL4</plasmid>
    </source>
</reference>
<geneLocation type="plasmid" evidence="2 3">
    <name>pSCL4</name>
</geneLocation>
<dbReference type="Gene3D" id="3.30.450.30">
    <property type="entry name" value="Dynein light chain 2a, cytoplasmic"/>
    <property type="match status" value="1"/>
</dbReference>
<dbReference type="Pfam" id="PF03259">
    <property type="entry name" value="Robl_LC7"/>
    <property type="match status" value="1"/>
</dbReference>
<feature type="domain" description="Roadblock/LAMTOR2" evidence="1">
    <location>
        <begin position="18"/>
        <end position="112"/>
    </location>
</feature>
<proteinExistence type="predicted"/>
<accession>D5SJ35</accession>
<dbReference type="InterPro" id="IPR004942">
    <property type="entry name" value="Roadblock/LAMTOR2_dom"/>
</dbReference>
<dbReference type="Proteomes" id="UP000002357">
    <property type="component" value="Plasmid pSCL4"/>
</dbReference>
<dbReference type="SUPFAM" id="SSF103196">
    <property type="entry name" value="Roadblock/LC7 domain"/>
    <property type="match status" value="1"/>
</dbReference>
<dbReference type="SMART" id="SM00960">
    <property type="entry name" value="Robl_LC7"/>
    <property type="match status" value="1"/>
</dbReference>
<evidence type="ECO:0000259" key="1">
    <source>
        <dbReference type="SMART" id="SM00960"/>
    </source>
</evidence>
<dbReference type="AlphaFoldDB" id="D5SJ35"/>
<dbReference type="eggNOG" id="COG2018">
    <property type="taxonomic scope" value="Bacteria"/>
</dbReference>
<dbReference type="PANTHER" id="PTHR36222:SF1">
    <property type="entry name" value="SERINE PROTEASE INHIBITOR RV3364C"/>
    <property type="match status" value="1"/>
</dbReference>
<keyword evidence="3" id="KW-1185">Reference proteome</keyword>
<organism evidence="2 3">
    <name type="scientific">Streptomyces clavuligerus</name>
    <dbReference type="NCBI Taxonomy" id="1901"/>
    <lineage>
        <taxon>Bacteria</taxon>
        <taxon>Bacillati</taxon>
        <taxon>Actinomycetota</taxon>
        <taxon>Actinomycetes</taxon>
        <taxon>Kitasatosporales</taxon>
        <taxon>Streptomycetaceae</taxon>
        <taxon>Streptomyces</taxon>
    </lineage>
</organism>
<dbReference type="EMBL" id="CM000914">
    <property type="protein sequence ID" value="EFG03928.2"/>
    <property type="molecule type" value="Genomic_DNA"/>
</dbReference>
<sequence>MMNGQDTTVPVWKLKDLGWLLDGFAARVGHNVRAVLASQDGLIASATGPLSDDDRARLCASAAGLLSLGRATVQAASGDPAGGDVQQMIIEHPACLVFVMAAGAGSLLTVATDPQADPGRVGHEMTELIQRVGEHLTTPARALPEDQ</sequence>
<evidence type="ECO:0000313" key="2">
    <source>
        <dbReference type="EMBL" id="EFG03928.2"/>
    </source>
</evidence>
<keyword evidence="2" id="KW-0614">Plasmid</keyword>
<gene>
    <name evidence="2" type="ORF">SCLAV_p0438</name>
</gene>
<dbReference type="PANTHER" id="PTHR36222">
    <property type="entry name" value="SERINE PROTEASE INHIBITOR RV3364C"/>
    <property type="match status" value="1"/>
</dbReference>
<protein>
    <submittedName>
        <fullName evidence="2">LC7 family protein</fullName>
    </submittedName>
</protein>